<dbReference type="EMBL" id="CAAKNF010000193">
    <property type="protein sequence ID" value="VIO93876.1"/>
    <property type="molecule type" value="Genomic_DNA"/>
</dbReference>
<reference evidence="1" key="2">
    <citation type="submission" date="2019-04" db="EMBL/GenBank/DDBJ databases">
        <authorList>
            <person name="Howe K."/>
            <person name="Paulini M."/>
            <person name="Williams G."/>
        </authorList>
    </citation>
    <scope>NUCLEOTIDE SEQUENCE [LARGE SCALE GENOMIC DNA]</scope>
    <source>
        <strain evidence="1">FR3</strain>
    </source>
</reference>
<dbReference type="RefSeq" id="XP_042934587.1">
    <property type="nucleotide sequence ID" value="XM_043078653.1"/>
</dbReference>
<dbReference type="GeneID" id="6103412"/>
<evidence type="ECO:0000313" key="3">
    <source>
        <dbReference type="WBParaSite" id="Bm3171b.1"/>
    </source>
</evidence>
<gene>
    <name evidence="1 3" type="primary">Bm3171</name>
    <name evidence="1" type="ORF">BM_BM3171</name>
</gene>
<dbReference type="STRING" id="6279.A0A5S6PJC9"/>
<dbReference type="OrthoDB" id="5778082at2759"/>
<accession>A0A4E9FCC1</accession>
<evidence type="ECO:0000313" key="2">
    <source>
        <dbReference type="Proteomes" id="UP000006672"/>
    </source>
</evidence>
<accession>A0A5S6PJC9</accession>
<reference evidence="2" key="1">
    <citation type="journal article" date="2007" name="Science">
        <title>Draft genome of the filarial nematode parasite Brugia malayi.</title>
        <authorList>
            <person name="Ghedin E."/>
            <person name="Wang S."/>
            <person name="Spiro D."/>
            <person name="Caler E."/>
            <person name="Zhao Q."/>
            <person name="Crabtree J."/>
            <person name="Allen J.E."/>
            <person name="Delcher A.L."/>
            <person name="Guiliano D.B."/>
            <person name="Miranda-Saavedra D."/>
            <person name="Angiuoli S.V."/>
            <person name="Creasy T."/>
            <person name="Amedeo P."/>
            <person name="Haas B."/>
            <person name="El-Sayed N.M."/>
            <person name="Wortman J.R."/>
            <person name="Feldblyum T."/>
            <person name="Tallon L."/>
            <person name="Schatz M."/>
            <person name="Shumway M."/>
            <person name="Koo H."/>
            <person name="Salzberg S.L."/>
            <person name="Schobel S."/>
            <person name="Pertea M."/>
            <person name="Pop M."/>
            <person name="White O."/>
            <person name="Barton G.J."/>
            <person name="Carlow C.K."/>
            <person name="Crawford M.J."/>
            <person name="Daub J."/>
            <person name="Dimmic M.W."/>
            <person name="Estes C.F."/>
            <person name="Foster J.M."/>
            <person name="Ganatra M."/>
            <person name="Gregory W.F."/>
            <person name="Johnson N.M."/>
            <person name="Jin J."/>
            <person name="Komuniecki R."/>
            <person name="Korf I."/>
            <person name="Kumar S."/>
            <person name="Laney S."/>
            <person name="Li B.W."/>
            <person name="Li W."/>
            <person name="Lindblom T.H."/>
            <person name="Lustigman S."/>
            <person name="Ma D."/>
            <person name="Maina C.V."/>
            <person name="Martin D.M."/>
            <person name="McCarter J.P."/>
            <person name="McReynolds L."/>
            <person name="Mitreva M."/>
            <person name="Nutman T.B."/>
            <person name="Parkinson J."/>
            <person name="Peregrin-Alvarez J.M."/>
            <person name="Poole C."/>
            <person name="Ren Q."/>
            <person name="Saunders L."/>
            <person name="Sluder A.E."/>
            <person name="Smith K."/>
            <person name="Stanke M."/>
            <person name="Unnasch T.R."/>
            <person name="Ware J."/>
            <person name="Wei A.D."/>
            <person name="Weil G."/>
            <person name="Williams D.J."/>
            <person name="Zhang Y."/>
            <person name="Williams S.A."/>
            <person name="Fraser-Liggett C."/>
            <person name="Slatko B."/>
            <person name="Blaxter M.L."/>
            <person name="Scott A.L."/>
        </authorList>
    </citation>
    <scope>NUCLEOTIDE SEQUENCE</scope>
    <source>
        <strain evidence="2">FR3</strain>
    </source>
</reference>
<dbReference type="AlphaFoldDB" id="A0A4E9FCC1"/>
<organism evidence="1">
    <name type="scientific">Brugia malayi</name>
    <name type="common">Filarial nematode worm</name>
    <dbReference type="NCBI Taxonomy" id="6279"/>
    <lineage>
        <taxon>Eukaryota</taxon>
        <taxon>Metazoa</taxon>
        <taxon>Ecdysozoa</taxon>
        <taxon>Nematoda</taxon>
        <taxon>Chromadorea</taxon>
        <taxon>Rhabditida</taxon>
        <taxon>Spirurina</taxon>
        <taxon>Spiruromorpha</taxon>
        <taxon>Filarioidea</taxon>
        <taxon>Onchocercidae</taxon>
        <taxon>Brugia</taxon>
    </lineage>
</organism>
<sequence>MRYLRSHGLFNLQLMSSSIGNELFTNALFSAPVRLRFRGACSASNGNGRPFSVTVKNMLNMNKQILSKFDDCSADKGTSSDIDSSESGWDFWGRVYDDPVLRSQINDRFHNAPTVSEMLTSEKLIRAQLIFLNVPRIGPASQQIIRSLIESECGKNIAIFDIAISNRRWRVRFYRYEDALQVLRAFDGYRFRNRFLSVRYEDYLNCKAFELDKQPTKLELEPKVEYLSDTNIVSNINKNIWDATEFAQVELFKNDLMRLLENAGKDNPGICIDDPCITQIMTRGSALIEAMLKQWPVGLFRMCAPQVRLTGRYLSLGHQSQSAVLSKVTVESYPRIYVETWEPVAPTIIYTKYHLVDYSCALLRHFGAQQVQVDLPWRILTTLLPSSAEWPQNSVELMDLVAKLSPHISILGETLFLVSDESHRRALAQKLLHLPE</sequence>
<evidence type="ECO:0000313" key="1">
    <source>
        <dbReference type="EMBL" id="VIO93876.1"/>
    </source>
</evidence>
<proteinExistence type="predicted"/>
<dbReference type="CTD" id="6103412"/>
<name>A0A4E9FCC1_BRUMA</name>
<dbReference type="WBParaSite" id="Bm3171b.1">
    <property type="protein sequence ID" value="Bm3171b.1"/>
    <property type="gene ID" value="WBGene00223432"/>
</dbReference>
<dbReference type="Proteomes" id="UP000006672">
    <property type="component" value="Unassembled WGS sequence"/>
</dbReference>
<protein>
    <submittedName>
        <fullName evidence="3">RRM domain-containing protein</fullName>
    </submittedName>
</protein>
<reference evidence="3" key="3">
    <citation type="submission" date="2019-12" db="UniProtKB">
        <authorList>
            <consortium name="WormBaseParasite"/>
        </authorList>
    </citation>
    <scope>IDENTIFICATION</scope>
</reference>
<keyword evidence="2" id="KW-1185">Reference proteome</keyword>